<dbReference type="InterPro" id="IPR003583">
    <property type="entry name" value="Hlx-hairpin-Hlx_DNA-bd_motif"/>
</dbReference>
<evidence type="ECO:0000256" key="12">
    <source>
        <dbReference type="RuleBase" id="RU000618"/>
    </source>
</evidence>
<comment type="catalytic activity">
    <reaction evidence="10 11 12">
        <text>NAD(+) + (deoxyribonucleotide)n-3'-hydroxyl + 5'-phospho-(deoxyribonucleotide)m = (deoxyribonucleotide)n+m + AMP + beta-nicotinamide D-nucleotide.</text>
        <dbReference type="EC" id="6.5.1.2"/>
    </reaction>
</comment>
<dbReference type="Gene3D" id="1.10.150.20">
    <property type="entry name" value="5' to 3' exonuclease, C-terminal subdomain"/>
    <property type="match status" value="2"/>
</dbReference>
<evidence type="ECO:0000256" key="8">
    <source>
        <dbReference type="ARBA" id="ARBA00023027"/>
    </source>
</evidence>
<evidence type="ECO:0000256" key="9">
    <source>
        <dbReference type="ARBA" id="ARBA00023204"/>
    </source>
</evidence>
<feature type="binding site" evidence="11">
    <location>
        <position position="431"/>
    </location>
    <ligand>
        <name>Zn(2+)</name>
        <dbReference type="ChEBI" id="CHEBI:29105"/>
    </ligand>
</feature>
<dbReference type="InterPro" id="IPR001357">
    <property type="entry name" value="BRCT_dom"/>
</dbReference>
<dbReference type="Pfam" id="PF12826">
    <property type="entry name" value="HHH_2"/>
    <property type="match status" value="1"/>
</dbReference>
<dbReference type="SMART" id="SM00532">
    <property type="entry name" value="LIGANc"/>
    <property type="match status" value="1"/>
</dbReference>
<dbReference type="Pfam" id="PF14520">
    <property type="entry name" value="HHH_5"/>
    <property type="match status" value="1"/>
</dbReference>
<dbReference type="PROSITE" id="PS01056">
    <property type="entry name" value="DNA_LIGASE_N2"/>
    <property type="match status" value="1"/>
</dbReference>
<dbReference type="HAMAP" id="MF_01588">
    <property type="entry name" value="DNA_ligase_A"/>
    <property type="match status" value="1"/>
</dbReference>
<keyword evidence="2 11" id="KW-0436">Ligase</keyword>
<feature type="binding site" evidence="11">
    <location>
        <position position="425"/>
    </location>
    <ligand>
        <name>Zn(2+)</name>
        <dbReference type="ChEBI" id="CHEBI:29105"/>
    </ligand>
</feature>
<keyword evidence="4 11" id="KW-0479">Metal-binding</keyword>
<evidence type="ECO:0000256" key="10">
    <source>
        <dbReference type="ARBA" id="ARBA00034005"/>
    </source>
</evidence>
<feature type="binding site" evidence="11">
    <location>
        <position position="172"/>
    </location>
    <ligand>
        <name>NAD(+)</name>
        <dbReference type="ChEBI" id="CHEBI:57540"/>
    </ligand>
</feature>
<keyword evidence="7 11" id="KW-0460">Magnesium</keyword>
<gene>
    <name evidence="11 14" type="primary">ligA</name>
    <name evidence="14" type="ORF">E0F26_09800</name>
</gene>
<feature type="domain" description="BRCT" evidence="13">
    <location>
        <begin position="590"/>
        <end position="671"/>
    </location>
</feature>
<dbReference type="SMART" id="SM00278">
    <property type="entry name" value="HhH1"/>
    <property type="match status" value="4"/>
</dbReference>
<evidence type="ECO:0000256" key="4">
    <source>
        <dbReference type="ARBA" id="ARBA00022723"/>
    </source>
</evidence>
<keyword evidence="3 11" id="KW-0235">DNA replication</keyword>
<dbReference type="SUPFAM" id="SSF56091">
    <property type="entry name" value="DNA ligase/mRNA capping enzyme, catalytic domain"/>
    <property type="match status" value="1"/>
</dbReference>
<organism evidence="14 15">
    <name type="scientific">Candidatus Paraluminiphilus aquimaris</name>
    <dbReference type="NCBI Taxonomy" id="2518994"/>
    <lineage>
        <taxon>Bacteria</taxon>
        <taxon>Pseudomonadati</taxon>
        <taxon>Pseudomonadota</taxon>
        <taxon>Gammaproteobacteria</taxon>
        <taxon>Cellvibrionales</taxon>
        <taxon>Halieaceae</taxon>
        <taxon>Candidatus Paraluminiphilus</taxon>
    </lineage>
</organism>
<feature type="binding site" evidence="11">
    <location>
        <position position="407"/>
    </location>
    <ligand>
        <name>Zn(2+)</name>
        <dbReference type="ChEBI" id="CHEBI:29105"/>
    </ligand>
</feature>
<feature type="binding site" evidence="11">
    <location>
        <position position="313"/>
    </location>
    <ligand>
        <name>NAD(+)</name>
        <dbReference type="ChEBI" id="CHEBI:57540"/>
    </ligand>
</feature>
<feature type="binding site" evidence="11">
    <location>
        <position position="135"/>
    </location>
    <ligand>
        <name>NAD(+)</name>
        <dbReference type="ChEBI" id="CHEBI:57540"/>
    </ligand>
</feature>
<evidence type="ECO:0000256" key="2">
    <source>
        <dbReference type="ARBA" id="ARBA00022598"/>
    </source>
</evidence>
<dbReference type="InterPro" id="IPR013840">
    <property type="entry name" value="DNAligase_N"/>
</dbReference>
<keyword evidence="6 11" id="KW-0862">Zinc</keyword>
<comment type="cofactor">
    <cofactor evidence="11">
        <name>Mg(2+)</name>
        <dbReference type="ChEBI" id="CHEBI:18420"/>
    </cofactor>
    <cofactor evidence="11">
        <name>Mn(2+)</name>
        <dbReference type="ChEBI" id="CHEBI:29035"/>
    </cofactor>
</comment>
<dbReference type="CDD" id="cd00114">
    <property type="entry name" value="LIGANc"/>
    <property type="match status" value="1"/>
</dbReference>
<dbReference type="InterPro" id="IPR036420">
    <property type="entry name" value="BRCT_dom_sf"/>
</dbReference>
<proteinExistence type="inferred from homology"/>
<dbReference type="PROSITE" id="PS01055">
    <property type="entry name" value="DNA_LIGASE_N1"/>
    <property type="match status" value="1"/>
</dbReference>
<feature type="binding site" evidence="11">
    <location>
        <position position="289"/>
    </location>
    <ligand>
        <name>NAD(+)</name>
        <dbReference type="ChEBI" id="CHEBI:57540"/>
    </ligand>
</feature>
<dbReference type="InterPro" id="IPR004149">
    <property type="entry name" value="Znf_DNAligase_C4"/>
</dbReference>
<dbReference type="SUPFAM" id="SSF50249">
    <property type="entry name" value="Nucleic acid-binding proteins"/>
    <property type="match status" value="1"/>
</dbReference>
<dbReference type="InterPro" id="IPR033136">
    <property type="entry name" value="DNA_ligase_CS"/>
</dbReference>
<dbReference type="InterPro" id="IPR010994">
    <property type="entry name" value="RuvA_2-like"/>
</dbReference>
<evidence type="ECO:0000256" key="1">
    <source>
        <dbReference type="ARBA" id="ARBA00004067"/>
    </source>
</evidence>
<dbReference type="SUPFAM" id="SSF52113">
    <property type="entry name" value="BRCT domain"/>
    <property type="match status" value="1"/>
</dbReference>
<dbReference type="PANTHER" id="PTHR23389">
    <property type="entry name" value="CHROMOSOME TRANSMISSION FIDELITY FACTOR 18"/>
    <property type="match status" value="1"/>
</dbReference>
<comment type="similarity">
    <text evidence="11">Belongs to the NAD-dependent DNA ligase family. LigA subfamily.</text>
</comment>
<dbReference type="SMART" id="SM00292">
    <property type="entry name" value="BRCT"/>
    <property type="match status" value="1"/>
</dbReference>
<dbReference type="InterPro" id="IPR018239">
    <property type="entry name" value="DNA_ligase_AS"/>
</dbReference>
<keyword evidence="11" id="KW-0464">Manganese</keyword>
<dbReference type="Proteomes" id="UP001317963">
    <property type="component" value="Chromosome"/>
</dbReference>
<name>A0ABY6Q7H1_9GAMM</name>
<dbReference type="InterPro" id="IPR001679">
    <property type="entry name" value="DNA_ligase"/>
</dbReference>
<dbReference type="Pfam" id="PF01653">
    <property type="entry name" value="DNA_ligase_aden"/>
    <property type="match status" value="1"/>
</dbReference>
<evidence type="ECO:0000313" key="15">
    <source>
        <dbReference type="Proteomes" id="UP001317963"/>
    </source>
</evidence>
<evidence type="ECO:0000259" key="13">
    <source>
        <dbReference type="PROSITE" id="PS50172"/>
    </source>
</evidence>
<dbReference type="CDD" id="cd17748">
    <property type="entry name" value="BRCT_DNA_ligase_like"/>
    <property type="match status" value="1"/>
</dbReference>
<dbReference type="Pfam" id="PF00533">
    <property type="entry name" value="BRCT"/>
    <property type="match status" value="1"/>
</dbReference>
<dbReference type="GO" id="GO:0003911">
    <property type="term" value="F:DNA ligase (NAD+) activity"/>
    <property type="evidence" value="ECO:0007669"/>
    <property type="project" value="UniProtKB-EC"/>
</dbReference>
<accession>A0ABY6Q7H1</accession>
<dbReference type="NCBIfam" id="NF005932">
    <property type="entry name" value="PRK07956.1"/>
    <property type="match status" value="1"/>
</dbReference>
<feature type="active site" description="N6-AMP-lysine intermediate" evidence="11">
    <location>
        <position position="114"/>
    </location>
</feature>
<evidence type="ECO:0000256" key="7">
    <source>
        <dbReference type="ARBA" id="ARBA00022842"/>
    </source>
</evidence>
<dbReference type="Gene3D" id="1.10.287.610">
    <property type="entry name" value="Helix hairpin bin"/>
    <property type="match status" value="1"/>
</dbReference>
<reference evidence="14 15" key="1">
    <citation type="submission" date="2019-02" db="EMBL/GenBank/DDBJ databases">
        <title>Halieaceae_genomes.</title>
        <authorList>
            <person name="Li S.-H."/>
        </authorList>
    </citation>
    <scope>NUCLEOTIDE SEQUENCE [LARGE SCALE GENOMIC DNA]</scope>
    <source>
        <strain evidence="14 15">JH123</strain>
    </source>
</reference>
<dbReference type="PROSITE" id="PS50172">
    <property type="entry name" value="BRCT"/>
    <property type="match status" value="1"/>
</dbReference>
<dbReference type="NCBIfam" id="TIGR00575">
    <property type="entry name" value="dnlj"/>
    <property type="match status" value="1"/>
</dbReference>
<dbReference type="EC" id="6.5.1.2" evidence="11 12"/>
<dbReference type="Gene3D" id="2.40.50.140">
    <property type="entry name" value="Nucleic acid-binding proteins"/>
    <property type="match status" value="1"/>
</dbReference>
<evidence type="ECO:0000256" key="11">
    <source>
        <dbReference type="HAMAP-Rule" id="MF_01588"/>
    </source>
</evidence>
<dbReference type="PANTHER" id="PTHR23389:SF9">
    <property type="entry name" value="DNA LIGASE"/>
    <property type="match status" value="1"/>
</dbReference>
<sequence length="671" mass="73294">MRAIEQEIRELVTKLDAWSLAYHRDDNPIASDAEYDRALRLLRELEAENPHLLSPTSPTQRVGDKPLSEFQSVVHKMPMLSLDNAFSGEDLKAFEERNAAKLNLSKLAFCCEPKLDGVALSLVYEKGILVRAASRGDGSVGEDITHNARTIATVPLQLSINQPPPVLEVRGEVVIPRAEFAKMNERLIERGESVFQNPRNAAAGSLRQLDPRITAKRPLVFMAYSVGYSEEAQLPESHRETLNYLNELGFKTSDLIELAEGWEAAEAYVARILERRDAIGVDIDGVVVKIDSYDQQNAVGFVARAPRWAIARKFPAQEEVTRLIDVDFQVGRTGAVTPVARLEPVFVGGVTVSNATLHNADEIARLDVRVGDEVIVRRAGDVIPQIVRALADRRSEPLPKIMYPIHCPDCHSVLTRDLDEAAVRCENASGCPAQQKAALEHFVSRKAMDIDGVGEKLLHQLFDAGLIKNAADLYSLDLDTLANLERMGAKSAKKALSAIDTSKKTELPRFIYALGIREVGEATARNLSTYFGSLELLSKASRDALEAVDDVGPVVAARIHHFFNYEPNTVLVERLLDAGLHWESASNDATGDGILSDQTWVVTGKLESMSRDEAGSLIRRHGGQTAGSVSKKTDVLLAGPGAGSKLSKAQSLGITIIDEAGFLALIGEVPL</sequence>
<comment type="function">
    <text evidence="1 11">DNA ligase that catalyzes the formation of phosphodiester linkages between 5'-phosphoryl and 3'-hydroxyl groups in double-stranded DNA using NAD as a coenzyme and as the energy source for the reaction. It is essential for DNA replication and repair of damaged DNA.</text>
</comment>
<feature type="binding site" evidence="11">
    <location>
        <position position="410"/>
    </location>
    <ligand>
        <name>Zn(2+)</name>
        <dbReference type="ChEBI" id="CHEBI:29105"/>
    </ligand>
</feature>
<dbReference type="SUPFAM" id="SSF47781">
    <property type="entry name" value="RuvA domain 2-like"/>
    <property type="match status" value="1"/>
</dbReference>
<keyword evidence="5 11" id="KW-0227">DNA damage</keyword>
<evidence type="ECO:0000256" key="3">
    <source>
        <dbReference type="ARBA" id="ARBA00022705"/>
    </source>
</evidence>
<dbReference type="InterPro" id="IPR012340">
    <property type="entry name" value="NA-bd_OB-fold"/>
</dbReference>
<dbReference type="InterPro" id="IPR041663">
    <property type="entry name" value="DisA/LigA_HHH"/>
</dbReference>
<evidence type="ECO:0000256" key="6">
    <source>
        <dbReference type="ARBA" id="ARBA00022833"/>
    </source>
</evidence>
<dbReference type="Gene3D" id="6.20.10.30">
    <property type="match status" value="1"/>
</dbReference>
<feature type="binding site" evidence="11">
    <location>
        <begin position="32"/>
        <end position="36"/>
    </location>
    <ligand>
        <name>NAD(+)</name>
        <dbReference type="ChEBI" id="CHEBI:57540"/>
    </ligand>
</feature>
<keyword evidence="9 11" id="KW-0234">DNA repair</keyword>
<keyword evidence="15" id="KW-1185">Reference proteome</keyword>
<evidence type="ECO:0000256" key="5">
    <source>
        <dbReference type="ARBA" id="ARBA00022763"/>
    </source>
</evidence>
<keyword evidence="8 11" id="KW-0520">NAD</keyword>
<dbReference type="PIRSF" id="PIRSF001604">
    <property type="entry name" value="LigA"/>
    <property type="match status" value="1"/>
</dbReference>
<feature type="binding site" evidence="11">
    <location>
        <position position="112"/>
    </location>
    <ligand>
        <name>NAD(+)</name>
        <dbReference type="ChEBI" id="CHEBI:57540"/>
    </ligand>
</feature>
<protein>
    <recommendedName>
        <fullName evidence="11 12">DNA ligase</fullName>
        <ecNumber evidence="11 12">6.5.1.2</ecNumber>
    </recommendedName>
    <alternativeName>
        <fullName evidence="11">Polydeoxyribonucleotide synthase [NAD(+)]</fullName>
    </alternativeName>
</protein>
<feature type="binding site" evidence="11">
    <location>
        <begin position="81"/>
        <end position="82"/>
    </location>
    <ligand>
        <name>NAD(+)</name>
        <dbReference type="ChEBI" id="CHEBI:57540"/>
    </ligand>
</feature>
<dbReference type="EMBL" id="CP036501">
    <property type="protein sequence ID" value="UZP75009.1"/>
    <property type="molecule type" value="Genomic_DNA"/>
</dbReference>
<dbReference type="Gene3D" id="3.30.470.30">
    <property type="entry name" value="DNA ligase/mRNA capping enzyme"/>
    <property type="match status" value="1"/>
</dbReference>
<dbReference type="InterPro" id="IPR004150">
    <property type="entry name" value="NAD_DNA_ligase_OB"/>
</dbReference>
<dbReference type="InterPro" id="IPR013839">
    <property type="entry name" value="DNAligase_adenylation"/>
</dbReference>
<evidence type="ECO:0000313" key="14">
    <source>
        <dbReference type="EMBL" id="UZP75009.1"/>
    </source>
</evidence>
<dbReference type="Pfam" id="PF03119">
    <property type="entry name" value="DNA_ligase_ZBD"/>
    <property type="match status" value="1"/>
</dbReference>
<dbReference type="Pfam" id="PF03120">
    <property type="entry name" value="OB_DNA_ligase"/>
    <property type="match status" value="1"/>
</dbReference>
<dbReference type="Gene3D" id="3.40.50.10190">
    <property type="entry name" value="BRCT domain"/>
    <property type="match status" value="1"/>
</dbReference>
<dbReference type="RefSeq" id="WP_279241478.1">
    <property type="nucleotide sequence ID" value="NZ_CP036501.1"/>
</dbReference>